<keyword evidence="3" id="KW-1185">Reference proteome</keyword>
<proteinExistence type="predicted"/>
<accession>A0ABW0YQQ0</accession>
<keyword evidence="1" id="KW-0812">Transmembrane</keyword>
<dbReference type="RefSeq" id="WP_385939569.1">
    <property type="nucleotide sequence ID" value="NZ_JBHSOZ010000003.1"/>
</dbReference>
<reference evidence="3" key="1">
    <citation type="journal article" date="2019" name="Int. J. Syst. Evol. Microbiol.">
        <title>The Global Catalogue of Microorganisms (GCM) 10K type strain sequencing project: providing services to taxonomists for standard genome sequencing and annotation.</title>
        <authorList>
            <consortium name="The Broad Institute Genomics Platform"/>
            <consortium name="The Broad Institute Genome Sequencing Center for Infectious Disease"/>
            <person name="Wu L."/>
            <person name="Ma J."/>
        </authorList>
    </citation>
    <scope>NUCLEOTIDE SEQUENCE [LARGE SCALE GENOMIC DNA]</scope>
    <source>
        <strain evidence="3">CECT 7184</strain>
    </source>
</reference>
<evidence type="ECO:0000313" key="3">
    <source>
        <dbReference type="Proteomes" id="UP001596142"/>
    </source>
</evidence>
<comment type="caution">
    <text evidence="2">The sequence shown here is derived from an EMBL/GenBank/DDBJ whole genome shotgun (WGS) entry which is preliminary data.</text>
</comment>
<protein>
    <recommendedName>
        <fullName evidence="4">Zincin peptidase</fullName>
    </recommendedName>
</protein>
<gene>
    <name evidence="2" type="ORF">ACFPU1_06525</name>
</gene>
<feature type="transmembrane region" description="Helical" evidence="1">
    <location>
        <begin position="113"/>
        <end position="132"/>
    </location>
</feature>
<name>A0ABW0YQQ0_9BACI</name>
<keyword evidence="1" id="KW-1133">Transmembrane helix</keyword>
<feature type="transmembrane region" description="Helical" evidence="1">
    <location>
        <begin position="12"/>
        <end position="36"/>
    </location>
</feature>
<evidence type="ECO:0000256" key="1">
    <source>
        <dbReference type="SAM" id="Phobius"/>
    </source>
</evidence>
<feature type="transmembrane region" description="Helical" evidence="1">
    <location>
        <begin position="82"/>
        <end position="107"/>
    </location>
</feature>
<evidence type="ECO:0000313" key="2">
    <source>
        <dbReference type="EMBL" id="MFC5712429.1"/>
    </source>
</evidence>
<dbReference type="EMBL" id="JBHSOZ010000003">
    <property type="protein sequence ID" value="MFC5712429.1"/>
    <property type="molecule type" value="Genomic_DNA"/>
</dbReference>
<organism evidence="2 3">
    <name type="scientific">Thalassorhabdus alkalitolerans</name>
    <dbReference type="NCBI Taxonomy" id="2282697"/>
    <lineage>
        <taxon>Bacteria</taxon>
        <taxon>Bacillati</taxon>
        <taxon>Bacillota</taxon>
        <taxon>Bacilli</taxon>
        <taxon>Bacillales</taxon>
        <taxon>Bacillaceae</taxon>
        <taxon>Thalassorhabdus</taxon>
    </lineage>
</organism>
<keyword evidence="1" id="KW-0472">Membrane</keyword>
<evidence type="ECO:0008006" key="4">
    <source>
        <dbReference type="Google" id="ProtNLM"/>
    </source>
</evidence>
<sequence>MFSWEDTWVLVISLFVLLPLITIIHQLGHAFFVWIFGGKTRLVIGTGKPLFSIGPVEIRRIYFWHAFNQFEKIEHDTTAARVLIYLGGPLFNLLSIFVVNGLIMSGVMDEHMFWYYFAYFSVYYMFFALFPARYSKDQPSDSMAIYDLLKYGKSKDPLE</sequence>
<dbReference type="Proteomes" id="UP001596142">
    <property type="component" value="Unassembled WGS sequence"/>
</dbReference>